<accession>A0AAE0U849</accession>
<feature type="region of interest" description="Disordered" evidence="1">
    <location>
        <begin position="200"/>
        <end position="253"/>
    </location>
</feature>
<evidence type="ECO:0000313" key="2">
    <source>
        <dbReference type="EMBL" id="KAK3393984.1"/>
    </source>
</evidence>
<feature type="compositionally biased region" description="Polar residues" evidence="1">
    <location>
        <begin position="118"/>
        <end position="138"/>
    </location>
</feature>
<proteinExistence type="predicted"/>
<dbReference type="PANTHER" id="PTHR47685">
    <property type="entry name" value="MAGNESIUM TRANSPORT PROTEIN CORA"/>
    <property type="match status" value="1"/>
</dbReference>
<dbReference type="Proteomes" id="UP001285441">
    <property type="component" value="Unassembled WGS sequence"/>
</dbReference>
<feature type="region of interest" description="Disordered" evidence="1">
    <location>
        <begin position="380"/>
        <end position="427"/>
    </location>
</feature>
<sequence>MPYISIGTPTETAHEWQRQLQREPRSTKSLSEHSEKEKADRKKARKDRYQKEVTAAKQPSNDTKGQPAAKPTGTSNESQAKQVTAQGRSGQASGNGSAFRNTSKPQSSQQTSDHDPPMQSNSHNSVANPPEQTGSQNDSETKTPGAYHRHTACIPPIRHRDADDFHHPQCAHKDGFCLHATPKKVDDVFLLKMRDEHMRLYPSTSQNPSHSKSPSQGSSRWWSKPIGFLTGNLRDDQKSGRGDKDLEKGSANEEIPEKKTLDLVLLQSHRRLEPRHLLARYLIDAARLYEAMASFRDQMVIEKYLFPGSLDNPDPENDCLHLHPRRTLDQSHFWKLRTTRRRDRDPVVYRHTAARFAHKLIDDTKRLTLLERLLPDSKADMVVPKAQPTSHAGPTNNNQSSPNDQPTTSTNTQPAPNIQSTPNVQPVHKIQSASINDTQKEDNTNDVQYEKCLDRKKYKESRDKWRWTGHTKREDEYECEQCKQDICKVARAVMVDQLWMWLLGEDTILTCFPKRYGATRKDPSGVHYGIRKRFADQTNSPNQA</sequence>
<evidence type="ECO:0000256" key="1">
    <source>
        <dbReference type="SAM" id="MobiDB-lite"/>
    </source>
</evidence>
<gene>
    <name evidence="2" type="ORF">B0H63DRAFT_31638</name>
</gene>
<feature type="compositionally biased region" description="Basic and acidic residues" evidence="1">
    <location>
        <begin position="233"/>
        <end position="253"/>
    </location>
</feature>
<feature type="compositionally biased region" description="Polar residues" evidence="1">
    <location>
        <begin position="387"/>
        <end position="424"/>
    </location>
</feature>
<comment type="caution">
    <text evidence="2">The sequence shown here is derived from an EMBL/GenBank/DDBJ whole genome shotgun (WGS) entry which is preliminary data.</text>
</comment>
<feature type="compositionally biased region" description="Basic and acidic residues" evidence="1">
    <location>
        <begin position="12"/>
        <end position="40"/>
    </location>
</feature>
<name>A0AAE0U849_9PEZI</name>
<dbReference type="EMBL" id="JAULSW010000001">
    <property type="protein sequence ID" value="KAK3393984.1"/>
    <property type="molecule type" value="Genomic_DNA"/>
</dbReference>
<dbReference type="AlphaFoldDB" id="A0AAE0U849"/>
<evidence type="ECO:0000313" key="3">
    <source>
        <dbReference type="Proteomes" id="UP001285441"/>
    </source>
</evidence>
<feature type="compositionally biased region" description="Polar residues" evidence="1">
    <location>
        <begin position="72"/>
        <end position="111"/>
    </location>
</feature>
<organism evidence="2 3">
    <name type="scientific">Podospora didyma</name>
    <dbReference type="NCBI Taxonomy" id="330526"/>
    <lineage>
        <taxon>Eukaryota</taxon>
        <taxon>Fungi</taxon>
        <taxon>Dikarya</taxon>
        <taxon>Ascomycota</taxon>
        <taxon>Pezizomycotina</taxon>
        <taxon>Sordariomycetes</taxon>
        <taxon>Sordariomycetidae</taxon>
        <taxon>Sordariales</taxon>
        <taxon>Podosporaceae</taxon>
        <taxon>Podospora</taxon>
    </lineage>
</organism>
<reference evidence="2" key="1">
    <citation type="journal article" date="2023" name="Mol. Phylogenet. Evol.">
        <title>Genome-scale phylogeny and comparative genomics of the fungal order Sordariales.</title>
        <authorList>
            <person name="Hensen N."/>
            <person name="Bonometti L."/>
            <person name="Westerberg I."/>
            <person name="Brannstrom I.O."/>
            <person name="Guillou S."/>
            <person name="Cros-Aarteil S."/>
            <person name="Calhoun S."/>
            <person name="Haridas S."/>
            <person name="Kuo A."/>
            <person name="Mondo S."/>
            <person name="Pangilinan J."/>
            <person name="Riley R."/>
            <person name="LaButti K."/>
            <person name="Andreopoulos B."/>
            <person name="Lipzen A."/>
            <person name="Chen C."/>
            <person name="Yan M."/>
            <person name="Daum C."/>
            <person name="Ng V."/>
            <person name="Clum A."/>
            <person name="Steindorff A."/>
            <person name="Ohm R.A."/>
            <person name="Martin F."/>
            <person name="Silar P."/>
            <person name="Natvig D.O."/>
            <person name="Lalanne C."/>
            <person name="Gautier V."/>
            <person name="Ament-Velasquez S.L."/>
            <person name="Kruys A."/>
            <person name="Hutchinson M.I."/>
            <person name="Powell A.J."/>
            <person name="Barry K."/>
            <person name="Miller A.N."/>
            <person name="Grigoriev I.V."/>
            <person name="Debuchy R."/>
            <person name="Gladieux P."/>
            <person name="Hiltunen Thoren M."/>
            <person name="Johannesson H."/>
        </authorList>
    </citation>
    <scope>NUCLEOTIDE SEQUENCE</scope>
    <source>
        <strain evidence="2">CBS 232.78</strain>
    </source>
</reference>
<dbReference type="PANTHER" id="PTHR47685:SF1">
    <property type="entry name" value="MAGNESIUM TRANSPORT PROTEIN CORA"/>
    <property type="match status" value="1"/>
</dbReference>
<dbReference type="InterPro" id="IPR050829">
    <property type="entry name" value="CorA_MIT"/>
</dbReference>
<keyword evidence="3" id="KW-1185">Reference proteome</keyword>
<reference evidence="2" key="2">
    <citation type="submission" date="2023-06" db="EMBL/GenBank/DDBJ databases">
        <authorList>
            <consortium name="Lawrence Berkeley National Laboratory"/>
            <person name="Haridas S."/>
            <person name="Hensen N."/>
            <person name="Bonometti L."/>
            <person name="Westerberg I."/>
            <person name="Brannstrom I.O."/>
            <person name="Guillou S."/>
            <person name="Cros-Aarteil S."/>
            <person name="Calhoun S."/>
            <person name="Kuo A."/>
            <person name="Mondo S."/>
            <person name="Pangilinan J."/>
            <person name="Riley R."/>
            <person name="LaButti K."/>
            <person name="Andreopoulos B."/>
            <person name="Lipzen A."/>
            <person name="Chen C."/>
            <person name="Yanf M."/>
            <person name="Daum C."/>
            <person name="Ng V."/>
            <person name="Clum A."/>
            <person name="Steindorff A."/>
            <person name="Ohm R."/>
            <person name="Martin F."/>
            <person name="Silar P."/>
            <person name="Natvig D."/>
            <person name="Lalanne C."/>
            <person name="Gautier V."/>
            <person name="Ament-velasquez S.L."/>
            <person name="Kruys A."/>
            <person name="Hutchinson M.I."/>
            <person name="Powell A.J."/>
            <person name="Barry K."/>
            <person name="Miller A.N."/>
            <person name="Grigoriev I.V."/>
            <person name="Debuchy R."/>
            <person name="Gladieux P."/>
            <person name="Thoren M.H."/>
            <person name="Johannesson H."/>
        </authorList>
    </citation>
    <scope>NUCLEOTIDE SEQUENCE</scope>
    <source>
        <strain evidence="2">CBS 232.78</strain>
    </source>
</reference>
<protein>
    <submittedName>
        <fullName evidence="2">Uncharacterized protein</fullName>
    </submittedName>
</protein>
<feature type="compositionally biased region" description="Low complexity" evidence="1">
    <location>
        <begin position="209"/>
        <end position="219"/>
    </location>
</feature>
<feature type="region of interest" description="Disordered" evidence="1">
    <location>
        <begin position="1"/>
        <end position="148"/>
    </location>
</feature>